<dbReference type="InterPro" id="IPR029063">
    <property type="entry name" value="SAM-dependent_MTases_sf"/>
</dbReference>
<name>A0A0B7I8U8_9FLAO</name>
<dbReference type="RefSeq" id="WP_042344330.1">
    <property type="nucleotide sequence ID" value="NZ_CDOH01000132.1"/>
</dbReference>
<keyword evidence="3" id="KW-1185">Reference proteome</keyword>
<feature type="domain" description="Methyltransferase type 11" evidence="1">
    <location>
        <begin position="53"/>
        <end position="150"/>
    </location>
</feature>
<dbReference type="EMBL" id="CDOI01000147">
    <property type="protein sequence ID" value="CEN46487.1"/>
    <property type="molecule type" value="Genomic_DNA"/>
</dbReference>
<dbReference type="SUPFAM" id="SSF53335">
    <property type="entry name" value="S-adenosyl-L-methionine-dependent methyltransferases"/>
    <property type="match status" value="1"/>
</dbReference>
<keyword evidence="2" id="KW-0808">Transferase</keyword>
<sequence>MNQEEKFEELAKQLKNPFGEKGLQVAEMMSDTNTAMTLNTVDLLNLRPDDLLLELGHGNCQHLKNIFERETDIKYHGLEVSDLMHIEAKRINQEYIKLGKAFFHKYEGGVLPFAKESFEKIFSVNTIYFWNDTPRMFDELFRVLRRFGILNVTFAEKIFMTTLPFSRFGFTLYDQEEVIEFALKSGFKHLKTQIHTESIQSKSGDIVNRKYLITSFLKPE</sequence>
<dbReference type="GO" id="GO:0008757">
    <property type="term" value="F:S-adenosylmethionine-dependent methyltransferase activity"/>
    <property type="evidence" value="ECO:0007669"/>
    <property type="project" value="InterPro"/>
</dbReference>
<dbReference type="GO" id="GO:0032259">
    <property type="term" value="P:methylation"/>
    <property type="evidence" value="ECO:0007669"/>
    <property type="project" value="UniProtKB-KW"/>
</dbReference>
<accession>A0A0B7I8U8</accession>
<organism evidence="2 3">
    <name type="scientific">Capnocytophaga canis</name>
    <dbReference type="NCBI Taxonomy" id="1848903"/>
    <lineage>
        <taxon>Bacteria</taxon>
        <taxon>Pseudomonadati</taxon>
        <taxon>Bacteroidota</taxon>
        <taxon>Flavobacteriia</taxon>
        <taxon>Flavobacteriales</taxon>
        <taxon>Flavobacteriaceae</taxon>
        <taxon>Capnocytophaga</taxon>
    </lineage>
</organism>
<proteinExistence type="predicted"/>
<reference evidence="2 3" key="1">
    <citation type="submission" date="2015-01" db="EMBL/GenBank/DDBJ databases">
        <authorList>
            <person name="MANFREDI Pablo"/>
        </authorList>
    </citation>
    <scope>NUCLEOTIDE SEQUENCE [LARGE SCALE GENOMIC DNA]</scope>
    <source>
        <strain evidence="2 3">CcD38</strain>
    </source>
</reference>
<dbReference type="Gene3D" id="3.40.50.150">
    <property type="entry name" value="Vaccinia Virus protein VP39"/>
    <property type="match status" value="1"/>
</dbReference>
<evidence type="ECO:0000313" key="2">
    <source>
        <dbReference type="EMBL" id="CEN46487.1"/>
    </source>
</evidence>
<gene>
    <name evidence="2" type="ORF">CCAND38_360013</name>
</gene>
<evidence type="ECO:0000313" key="3">
    <source>
        <dbReference type="Proteomes" id="UP000045051"/>
    </source>
</evidence>
<evidence type="ECO:0000259" key="1">
    <source>
        <dbReference type="Pfam" id="PF08241"/>
    </source>
</evidence>
<dbReference type="InterPro" id="IPR013216">
    <property type="entry name" value="Methyltransf_11"/>
</dbReference>
<dbReference type="Pfam" id="PF08241">
    <property type="entry name" value="Methyltransf_11"/>
    <property type="match status" value="1"/>
</dbReference>
<protein>
    <submittedName>
        <fullName evidence="2">Methyltransferase type 11</fullName>
    </submittedName>
</protein>
<dbReference type="Proteomes" id="UP000045051">
    <property type="component" value="Unassembled WGS sequence"/>
</dbReference>
<keyword evidence="2" id="KW-0489">Methyltransferase</keyword>
<dbReference type="AlphaFoldDB" id="A0A0B7I8U8"/>